<accession>A0A853FAF0</accession>
<dbReference type="Pfam" id="PF13185">
    <property type="entry name" value="GAF_2"/>
    <property type="match status" value="1"/>
</dbReference>
<reference evidence="2 3" key="1">
    <citation type="submission" date="2020-07" db="EMBL/GenBank/DDBJ databases">
        <title>Taxonomic revisions and descriptions of new bacterial species based on genomic comparisons in the high-G+C-content subgroup of the family Alcaligenaceae.</title>
        <authorList>
            <person name="Szabo A."/>
            <person name="Felfoldi T."/>
        </authorList>
    </citation>
    <scope>NUCLEOTIDE SEQUENCE [LARGE SCALE GENOMIC DNA]</scope>
    <source>
        <strain evidence="2 3">DSM 25264</strain>
    </source>
</reference>
<organism evidence="2 3">
    <name type="scientific">Allopusillimonas soli</name>
    <dbReference type="NCBI Taxonomy" id="659016"/>
    <lineage>
        <taxon>Bacteria</taxon>
        <taxon>Pseudomonadati</taxon>
        <taxon>Pseudomonadota</taxon>
        <taxon>Betaproteobacteria</taxon>
        <taxon>Burkholderiales</taxon>
        <taxon>Alcaligenaceae</taxon>
        <taxon>Allopusillimonas</taxon>
    </lineage>
</organism>
<dbReference type="InterPro" id="IPR025736">
    <property type="entry name" value="PucR_C-HTH_dom"/>
</dbReference>
<dbReference type="AlphaFoldDB" id="A0A853FAF0"/>
<dbReference type="SUPFAM" id="SSF55781">
    <property type="entry name" value="GAF domain-like"/>
    <property type="match status" value="1"/>
</dbReference>
<proteinExistence type="predicted"/>
<comment type="caution">
    <text evidence="2">The sequence shown here is derived from an EMBL/GenBank/DDBJ whole genome shotgun (WGS) entry which is preliminary data.</text>
</comment>
<evidence type="ECO:0000313" key="3">
    <source>
        <dbReference type="Proteomes" id="UP000580517"/>
    </source>
</evidence>
<keyword evidence="3" id="KW-1185">Reference proteome</keyword>
<sequence length="676" mass="72657">MPGTIQDSMQSAVQESLEGALLSLLHRDAERENFEDLREQINLLPDSEGKKRLLTSAAMAITVMERLVQHKQRERGLLAVIETAQDLTAITDTDAVLHAIVQRARKLLGCDVGYLSIYDEKHQDFYVRATDGAFSEQFRKVRVGMDVGVCGYVARHRTPYSSSDYLGDSRFSHDVKIDAAMQDENIQSILGVPLLAGERVSGVLFVGDRYLRAYSAWEKSILATLGAHASVAIDNARLFEQAQEALARASATNELLARQSAGARAAAEAHEALTSLVARGGDLSDICDMISSRLGGRVAVCDETGKEICVSETGAEAGAATAPARRATVGRRAAFEAGIHTVLDEARRRGRSVQAYERRGDVCRICAVMGGRGLLGGLVIHTPQALDDVAVRILERAGMVAGIVLLLRRQQEFSLRSDAPAILRALTYAPQGDVLALAPRAAAHGLDLERPMQLALLRVAGNVSTVPGWLPLSGLSSFNALCDEDGVNVCVLVNLADAPRVRHALEAGMAEAQYACAGVISLPVHDARALPDARRRCEACLDLLDALGRGQIVADEQSLALYTPLLAGANAPAAEDLLAATLGPLYRPGHARSQQLARTLLAYLDHGYNASAAAKSLGLHLNTLRQRLEVAQVLLGDWRADGRALELHMGLRLWHLRDELPPAQRASGPGTSDTHA</sequence>
<evidence type="ECO:0000259" key="1">
    <source>
        <dbReference type="SMART" id="SM00065"/>
    </source>
</evidence>
<name>A0A853FAF0_9BURK</name>
<feature type="domain" description="GAF" evidence="1">
    <location>
        <begin position="92"/>
        <end position="243"/>
    </location>
</feature>
<dbReference type="InterPro" id="IPR029016">
    <property type="entry name" value="GAF-like_dom_sf"/>
</dbReference>
<dbReference type="InterPro" id="IPR051448">
    <property type="entry name" value="CdaR-like_regulators"/>
</dbReference>
<gene>
    <name evidence="2" type="ORF">H0A68_08490</name>
</gene>
<evidence type="ECO:0000313" key="2">
    <source>
        <dbReference type="EMBL" id="NYT36909.1"/>
    </source>
</evidence>
<dbReference type="EMBL" id="JACCEW010000002">
    <property type="protein sequence ID" value="NYT36909.1"/>
    <property type="molecule type" value="Genomic_DNA"/>
</dbReference>
<dbReference type="InterPro" id="IPR003018">
    <property type="entry name" value="GAF"/>
</dbReference>
<dbReference type="PANTHER" id="PTHR33744">
    <property type="entry name" value="CARBOHYDRATE DIACID REGULATOR"/>
    <property type="match status" value="1"/>
</dbReference>
<dbReference type="Pfam" id="PF13556">
    <property type="entry name" value="HTH_30"/>
    <property type="match status" value="1"/>
</dbReference>
<dbReference type="SMART" id="SM00065">
    <property type="entry name" value="GAF"/>
    <property type="match status" value="1"/>
</dbReference>
<dbReference type="Gene3D" id="1.10.10.2840">
    <property type="entry name" value="PucR C-terminal helix-turn-helix domain"/>
    <property type="match status" value="1"/>
</dbReference>
<dbReference type="InterPro" id="IPR042070">
    <property type="entry name" value="PucR_C-HTH_sf"/>
</dbReference>
<dbReference type="PANTHER" id="PTHR33744:SF1">
    <property type="entry name" value="DNA-BINDING TRANSCRIPTIONAL ACTIVATOR ADER"/>
    <property type="match status" value="1"/>
</dbReference>
<dbReference type="OrthoDB" id="8026818at2"/>
<dbReference type="Gene3D" id="3.30.450.40">
    <property type="match status" value="1"/>
</dbReference>
<protein>
    <submittedName>
        <fullName evidence="2">GAF domain-containing protein</fullName>
    </submittedName>
</protein>
<dbReference type="RefSeq" id="WP_129968835.1">
    <property type="nucleotide sequence ID" value="NZ_JACCEW010000002.1"/>
</dbReference>
<dbReference type="Proteomes" id="UP000580517">
    <property type="component" value="Unassembled WGS sequence"/>
</dbReference>